<proteinExistence type="predicted"/>
<organism evidence="1 2">
    <name type="scientific">Solea senegalensis</name>
    <name type="common">Senegalese sole</name>
    <dbReference type="NCBI Taxonomy" id="28829"/>
    <lineage>
        <taxon>Eukaryota</taxon>
        <taxon>Metazoa</taxon>
        <taxon>Chordata</taxon>
        <taxon>Craniata</taxon>
        <taxon>Vertebrata</taxon>
        <taxon>Euteleostomi</taxon>
        <taxon>Actinopterygii</taxon>
        <taxon>Neopterygii</taxon>
        <taxon>Teleostei</taxon>
        <taxon>Neoteleostei</taxon>
        <taxon>Acanthomorphata</taxon>
        <taxon>Carangaria</taxon>
        <taxon>Pleuronectiformes</taxon>
        <taxon>Pleuronectoidei</taxon>
        <taxon>Soleidae</taxon>
        <taxon>Solea</taxon>
    </lineage>
</organism>
<dbReference type="Proteomes" id="UP000693946">
    <property type="component" value="Linkage Group LG7"/>
</dbReference>
<sequence length="125" mass="13778">MSSHLSERTLGLSRAADTLSWGAGASGRKTELGRRSIWADLYMETTVPVCVFHTNNLQQRTVQRKDRNVLVEVPADGWSHSGGRTWRLSLCGGRPEAADTGTAAQYEASRRARKQLDIHGKDLSV</sequence>
<dbReference type="EMBL" id="JAGKHQ010000019">
    <property type="protein sequence ID" value="KAG7482586.1"/>
    <property type="molecule type" value="Genomic_DNA"/>
</dbReference>
<accession>A0AAV6Q2I8</accession>
<evidence type="ECO:0000313" key="1">
    <source>
        <dbReference type="EMBL" id="KAG7482586.1"/>
    </source>
</evidence>
<evidence type="ECO:0000313" key="2">
    <source>
        <dbReference type="Proteomes" id="UP000693946"/>
    </source>
</evidence>
<comment type="caution">
    <text evidence="1">The sequence shown here is derived from an EMBL/GenBank/DDBJ whole genome shotgun (WGS) entry which is preliminary data.</text>
</comment>
<keyword evidence="2" id="KW-1185">Reference proteome</keyword>
<gene>
    <name evidence="1" type="ORF">JOB18_025074</name>
</gene>
<reference evidence="1 2" key="1">
    <citation type="journal article" date="2021" name="Sci. Rep.">
        <title>Chromosome anchoring in Senegalese sole (Solea senegalensis) reveals sex-associated markers and genome rearrangements in flatfish.</title>
        <authorList>
            <person name="Guerrero-Cozar I."/>
            <person name="Gomez-Garrido J."/>
            <person name="Berbel C."/>
            <person name="Martinez-Blanch J.F."/>
            <person name="Alioto T."/>
            <person name="Claros M.G."/>
            <person name="Gagnaire P.A."/>
            <person name="Manchado M."/>
        </authorList>
    </citation>
    <scope>NUCLEOTIDE SEQUENCE [LARGE SCALE GENOMIC DNA]</scope>
    <source>
        <strain evidence="1">Sse05_10M</strain>
    </source>
</reference>
<protein>
    <submittedName>
        <fullName evidence="1">Uncharacterized protein</fullName>
    </submittedName>
</protein>
<dbReference type="AlphaFoldDB" id="A0AAV6Q2I8"/>
<name>A0AAV6Q2I8_SOLSE</name>